<dbReference type="FunFam" id="3.30.70.240:FF:000001">
    <property type="entry name" value="Elongation factor G"/>
    <property type="match status" value="1"/>
</dbReference>
<evidence type="ECO:0000313" key="12">
    <source>
        <dbReference type="Proteomes" id="UP000676194"/>
    </source>
</evidence>
<dbReference type="CDD" id="cd04088">
    <property type="entry name" value="EFG_mtEFG_II"/>
    <property type="match status" value="1"/>
</dbReference>
<dbReference type="InterPro" id="IPR035649">
    <property type="entry name" value="EFG_V"/>
</dbReference>
<dbReference type="AlphaFoldDB" id="A0A8E6B322"/>
<dbReference type="PROSITE" id="PS51722">
    <property type="entry name" value="G_TR_2"/>
    <property type="match status" value="1"/>
</dbReference>
<comment type="subcellular location">
    <subcellularLocation>
        <location evidence="7">Cytoplasm</location>
    </subcellularLocation>
</comment>
<keyword evidence="7" id="KW-0963">Cytoplasm</keyword>
<dbReference type="PRINTS" id="PR00315">
    <property type="entry name" value="ELONGATNFCT"/>
</dbReference>
<organism evidence="11 12">
    <name type="scientific">Telmatocola sphagniphila</name>
    <dbReference type="NCBI Taxonomy" id="1123043"/>
    <lineage>
        <taxon>Bacteria</taxon>
        <taxon>Pseudomonadati</taxon>
        <taxon>Planctomycetota</taxon>
        <taxon>Planctomycetia</taxon>
        <taxon>Gemmatales</taxon>
        <taxon>Gemmataceae</taxon>
    </lineage>
</organism>
<dbReference type="InterPro" id="IPR004161">
    <property type="entry name" value="EFTu-like_2"/>
</dbReference>
<dbReference type="HAMAP" id="MF_00054_B">
    <property type="entry name" value="EF_G_EF_2_B"/>
    <property type="match status" value="1"/>
</dbReference>
<dbReference type="Pfam" id="PF00679">
    <property type="entry name" value="EFG_C"/>
    <property type="match status" value="1"/>
</dbReference>
<keyword evidence="4 7" id="KW-0648">Protein biosynthesis</keyword>
<dbReference type="InterPro" id="IPR009000">
    <property type="entry name" value="Transl_B-barrel_sf"/>
</dbReference>
<keyword evidence="5 7" id="KW-0342">GTP-binding</keyword>
<dbReference type="SUPFAM" id="SSF52540">
    <property type="entry name" value="P-loop containing nucleoside triphosphate hydrolases"/>
    <property type="match status" value="1"/>
</dbReference>
<feature type="binding site" evidence="7">
    <location>
        <begin position="158"/>
        <end position="161"/>
    </location>
    <ligand>
        <name>GTP</name>
        <dbReference type="ChEBI" id="CHEBI:37565"/>
    </ligand>
</feature>
<name>A0A8E6B322_9BACT</name>
<dbReference type="InterPro" id="IPR009022">
    <property type="entry name" value="EFG_III"/>
</dbReference>
<evidence type="ECO:0000256" key="6">
    <source>
        <dbReference type="ARBA" id="ARBA00024731"/>
    </source>
</evidence>
<sequence length="733" mass="81002">MVHLPGVLFSFGEPGRRPADHKTMLDKVRNIGIIAHVDAGKTTTTERILYYSGTKHKVGDIDDGDTTTDFDPEERARGITINSAAVSIDWKDHEGNDIAINIIDTPGHVDFTAEVERSLRVLDGGVTVFCAVGGVEVQSETVWFQANKYKVPRVAYVNKLDRLGSDFFACVDQMRTKLHAVPAVCTIPAGEHDQFKGIIDLIRMKFVKKDMNDKTNQKYELIEIPDEHKAAAAKHREALLDVASAADDAMMEAILEGQEIPEKQLLAALRKGTLEGKFNPVHCGTSKMFHGVRELLDMVVDFLPSPVDRPPVEGFNPKTKTKEQRKPDTKEPFSGLAFKTVTEPTGDLVYVRVYSGVLKQGDTVLNTTVGREERIARLYRMMGNEKQVLEEATPGMIAAVVGLKQTYTGHTLCSETHPIALEAITFPKPVISMAIIPDKTTDSDKLGMAINKLTRDDPTIKFHTDEETKDLILSGMGELHLEVSVGKLMRNPGVKVTTGKPRVAYRQCLARAMEYETRYIKQTGGSGKFAVIRMRYTPLDAEGIERWKNKMAEDGEQPDPNNVYFASEIVGGVVPKEFIPAVEAGIREVAKKGAKFGFPVVDVECVLYDGKTHDVDSSQDAFKLAGKESFREVQLVAGIRLLEPIMKVVVVSPESYQGAITGDINRRRGIIEEISSEKGRGYINAKVPLANLFGYTSDLRGATSGTASFSMEFSHYQEVREELADIPKPDAKK</sequence>
<evidence type="ECO:0000256" key="1">
    <source>
        <dbReference type="ARBA" id="ARBA00005870"/>
    </source>
</evidence>
<dbReference type="SUPFAM" id="SSF54211">
    <property type="entry name" value="Ribosomal protein S5 domain 2-like"/>
    <property type="match status" value="1"/>
</dbReference>
<dbReference type="InterPro" id="IPR004540">
    <property type="entry name" value="Transl_elong_EFG/EF2"/>
</dbReference>
<dbReference type="Gene3D" id="3.30.70.240">
    <property type="match status" value="1"/>
</dbReference>
<dbReference type="FunFam" id="2.40.30.10:FF:000006">
    <property type="entry name" value="Elongation factor G"/>
    <property type="match status" value="1"/>
</dbReference>
<dbReference type="FunFam" id="3.40.50.300:FF:000029">
    <property type="entry name" value="Elongation factor G"/>
    <property type="match status" value="1"/>
</dbReference>
<proteinExistence type="inferred from homology"/>
<dbReference type="CDD" id="cd03713">
    <property type="entry name" value="EFG_mtEFG_C"/>
    <property type="match status" value="1"/>
</dbReference>
<evidence type="ECO:0000256" key="2">
    <source>
        <dbReference type="ARBA" id="ARBA00022741"/>
    </source>
</evidence>
<dbReference type="InterPro" id="IPR000640">
    <property type="entry name" value="EFG_V-like"/>
</dbReference>
<keyword evidence="3 7" id="KW-0251">Elongation factor</keyword>
<dbReference type="GO" id="GO:0005737">
    <property type="term" value="C:cytoplasm"/>
    <property type="evidence" value="ECO:0007669"/>
    <property type="project" value="UniProtKB-SubCell"/>
</dbReference>
<dbReference type="PROSITE" id="PS00301">
    <property type="entry name" value="G_TR_1"/>
    <property type="match status" value="1"/>
</dbReference>
<dbReference type="Gene3D" id="3.40.50.300">
    <property type="entry name" value="P-loop containing nucleotide triphosphate hydrolases"/>
    <property type="match status" value="1"/>
</dbReference>
<dbReference type="InterPro" id="IPR020568">
    <property type="entry name" value="Ribosomal_Su5_D2-typ_SF"/>
</dbReference>
<dbReference type="GO" id="GO:0032790">
    <property type="term" value="P:ribosome disassembly"/>
    <property type="evidence" value="ECO:0007669"/>
    <property type="project" value="TreeGrafter"/>
</dbReference>
<feature type="domain" description="Tr-type G" evidence="10">
    <location>
        <begin position="26"/>
        <end position="307"/>
    </location>
</feature>
<dbReference type="InterPro" id="IPR005517">
    <property type="entry name" value="Transl_elong_EFG/EF2_IV"/>
</dbReference>
<dbReference type="GO" id="GO:0005525">
    <property type="term" value="F:GTP binding"/>
    <property type="evidence" value="ECO:0007669"/>
    <property type="project" value="UniProtKB-UniRule"/>
</dbReference>
<evidence type="ECO:0000256" key="4">
    <source>
        <dbReference type="ARBA" id="ARBA00022917"/>
    </source>
</evidence>
<dbReference type="InterPro" id="IPR000795">
    <property type="entry name" value="T_Tr_GTP-bd_dom"/>
</dbReference>
<dbReference type="CDD" id="cd16262">
    <property type="entry name" value="EFG_III"/>
    <property type="match status" value="1"/>
</dbReference>
<accession>A0A8E6B322</accession>
<evidence type="ECO:0000256" key="5">
    <source>
        <dbReference type="ARBA" id="ARBA00023134"/>
    </source>
</evidence>
<dbReference type="Pfam" id="PF14492">
    <property type="entry name" value="EFG_III"/>
    <property type="match status" value="1"/>
</dbReference>
<dbReference type="PANTHER" id="PTHR43261:SF1">
    <property type="entry name" value="RIBOSOME-RELEASING FACTOR 2, MITOCHONDRIAL"/>
    <property type="match status" value="1"/>
</dbReference>
<dbReference type="SUPFAM" id="SSF54980">
    <property type="entry name" value="EF-G C-terminal domain-like"/>
    <property type="match status" value="2"/>
</dbReference>
<dbReference type="InterPro" id="IPR014721">
    <property type="entry name" value="Ribsml_uS5_D2-typ_fold_subgr"/>
</dbReference>
<gene>
    <name evidence="7 11" type="primary">fusA</name>
    <name evidence="11" type="ORF">KIH39_15130</name>
</gene>
<dbReference type="Pfam" id="PF03764">
    <property type="entry name" value="EFG_IV"/>
    <property type="match status" value="1"/>
</dbReference>
<dbReference type="InterPro" id="IPR031157">
    <property type="entry name" value="G_TR_CS"/>
</dbReference>
<evidence type="ECO:0000259" key="10">
    <source>
        <dbReference type="PROSITE" id="PS51722"/>
    </source>
</evidence>
<dbReference type="InterPro" id="IPR035647">
    <property type="entry name" value="EFG_III/V"/>
</dbReference>
<evidence type="ECO:0000256" key="8">
    <source>
        <dbReference type="NCBIfam" id="TIGR00484"/>
    </source>
</evidence>
<evidence type="ECO:0000256" key="7">
    <source>
        <dbReference type="HAMAP-Rule" id="MF_00054"/>
    </source>
</evidence>
<dbReference type="KEGG" id="tsph:KIH39_15130"/>
<dbReference type="NCBIfam" id="TIGR00484">
    <property type="entry name" value="EF-G"/>
    <property type="match status" value="1"/>
</dbReference>
<dbReference type="SMART" id="SM00889">
    <property type="entry name" value="EFG_IV"/>
    <property type="match status" value="1"/>
</dbReference>
<feature type="binding site" evidence="7">
    <location>
        <begin position="104"/>
        <end position="108"/>
    </location>
    <ligand>
        <name>GTP</name>
        <dbReference type="ChEBI" id="CHEBI:37565"/>
    </ligand>
</feature>
<evidence type="ECO:0000256" key="9">
    <source>
        <dbReference type="SAM" id="MobiDB-lite"/>
    </source>
</evidence>
<dbReference type="InterPro" id="IPR041095">
    <property type="entry name" value="EFG_II"/>
</dbReference>
<comment type="similarity">
    <text evidence="1 7">Belongs to the TRAFAC class translation factor GTPase superfamily. Classic translation factor GTPase family. EF-G/EF-2 subfamily.</text>
</comment>
<dbReference type="Proteomes" id="UP000676194">
    <property type="component" value="Chromosome"/>
</dbReference>
<dbReference type="GO" id="GO:0003746">
    <property type="term" value="F:translation elongation factor activity"/>
    <property type="evidence" value="ECO:0007669"/>
    <property type="project" value="UniProtKB-UniRule"/>
</dbReference>
<dbReference type="PANTHER" id="PTHR43261">
    <property type="entry name" value="TRANSLATION ELONGATION FACTOR G-RELATED"/>
    <property type="match status" value="1"/>
</dbReference>
<keyword evidence="2 7" id="KW-0547">Nucleotide-binding</keyword>
<dbReference type="RefSeq" id="WP_213494070.1">
    <property type="nucleotide sequence ID" value="NZ_CP074694.1"/>
</dbReference>
<dbReference type="EMBL" id="CP074694">
    <property type="protein sequence ID" value="QVL30186.1"/>
    <property type="molecule type" value="Genomic_DNA"/>
</dbReference>
<evidence type="ECO:0000256" key="3">
    <source>
        <dbReference type="ARBA" id="ARBA00022768"/>
    </source>
</evidence>
<dbReference type="Pfam" id="PF00009">
    <property type="entry name" value="GTP_EFTU"/>
    <property type="match status" value="1"/>
</dbReference>
<dbReference type="NCBIfam" id="NF009381">
    <property type="entry name" value="PRK12740.1-5"/>
    <property type="match status" value="1"/>
</dbReference>
<keyword evidence="12" id="KW-1185">Reference proteome</keyword>
<feature type="compositionally biased region" description="Basic and acidic residues" evidence="9">
    <location>
        <begin position="320"/>
        <end position="331"/>
    </location>
</feature>
<feature type="binding site" evidence="7">
    <location>
        <begin position="35"/>
        <end position="42"/>
    </location>
    <ligand>
        <name>GTP</name>
        <dbReference type="ChEBI" id="CHEBI:37565"/>
    </ligand>
</feature>
<feature type="region of interest" description="Disordered" evidence="9">
    <location>
        <begin position="310"/>
        <end position="332"/>
    </location>
</feature>
<dbReference type="CDD" id="cd01886">
    <property type="entry name" value="EF-G"/>
    <property type="match status" value="1"/>
</dbReference>
<evidence type="ECO:0000313" key="11">
    <source>
        <dbReference type="EMBL" id="QVL30186.1"/>
    </source>
</evidence>
<dbReference type="Pfam" id="PF03144">
    <property type="entry name" value="GTP_EFTU_D2"/>
    <property type="match status" value="1"/>
</dbReference>
<protein>
    <recommendedName>
        <fullName evidence="7 8">Elongation factor G</fullName>
        <shortName evidence="7">EF-G</shortName>
    </recommendedName>
</protein>
<comment type="function">
    <text evidence="6 7">Catalyzes the GTP-dependent ribosomal translocation step during translation elongation. During this step, the ribosome changes from the pre-translocational (PRE) to the post-translocational (POST) state as the newly formed A-site-bound peptidyl-tRNA and P-site-bound deacylated tRNA move to the P and E sites, respectively. Catalyzes the coordinated movement of the two tRNA molecules, the mRNA and conformational changes in the ribosome.</text>
</comment>
<dbReference type="InterPro" id="IPR005225">
    <property type="entry name" value="Small_GTP-bd"/>
</dbReference>
<dbReference type="Gene3D" id="3.30.70.870">
    <property type="entry name" value="Elongation Factor G (Translational Gtpase), domain 3"/>
    <property type="match status" value="1"/>
</dbReference>
<dbReference type="SUPFAM" id="SSF50447">
    <property type="entry name" value="Translation proteins"/>
    <property type="match status" value="1"/>
</dbReference>
<reference evidence="11" key="1">
    <citation type="submission" date="2021-05" db="EMBL/GenBank/DDBJ databases">
        <title>Complete genome sequence of the cellulolytic planctomycete Telmatocola sphagniphila SP2T and characterization of the first cellulase from planctomycetes.</title>
        <authorList>
            <person name="Rakitin A.L."/>
            <person name="Beletsky A.V."/>
            <person name="Naumoff D.G."/>
            <person name="Kulichevskaya I.S."/>
            <person name="Mardanov A.V."/>
            <person name="Ravin N.V."/>
            <person name="Dedysh S.N."/>
        </authorList>
    </citation>
    <scope>NUCLEOTIDE SEQUENCE</scope>
    <source>
        <strain evidence="11">SP2T</strain>
    </source>
</reference>
<dbReference type="GO" id="GO:0003924">
    <property type="term" value="F:GTPase activity"/>
    <property type="evidence" value="ECO:0007669"/>
    <property type="project" value="InterPro"/>
</dbReference>
<dbReference type="Gene3D" id="2.40.30.10">
    <property type="entry name" value="Translation factors"/>
    <property type="match status" value="1"/>
</dbReference>
<dbReference type="SMART" id="SM00838">
    <property type="entry name" value="EFG_C"/>
    <property type="match status" value="1"/>
</dbReference>
<dbReference type="Gene3D" id="3.30.230.10">
    <property type="match status" value="1"/>
</dbReference>
<dbReference type="InterPro" id="IPR027417">
    <property type="entry name" value="P-loop_NTPase"/>
</dbReference>
<dbReference type="NCBIfam" id="TIGR00231">
    <property type="entry name" value="small_GTP"/>
    <property type="match status" value="1"/>
</dbReference>